<dbReference type="Gene3D" id="3.40.50.980">
    <property type="match status" value="1"/>
</dbReference>
<evidence type="ECO:0000313" key="2">
    <source>
        <dbReference type="Proteomes" id="UP000712281"/>
    </source>
</evidence>
<sequence>MNGVLAFAKSPVTERYDLSSVRIMISAAATLRKELEDAVRLKFPNAVIGQSLFKDIDEL</sequence>
<dbReference type="EMBL" id="QGKW02001940">
    <property type="protein sequence ID" value="KAF2555871.1"/>
    <property type="molecule type" value="Genomic_DNA"/>
</dbReference>
<organism evidence="1 2">
    <name type="scientific">Brassica cretica</name>
    <name type="common">Mustard</name>
    <dbReference type="NCBI Taxonomy" id="69181"/>
    <lineage>
        <taxon>Eukaryota</taxon>
        <taxon>Viridiplantae</taxon>
        <taxon>Streptophyta</taxon>
        <taxon>Embryophyta</taxon>
        <taxon>Tracheophyta</taxon>
        <taxon>Spermatophyta</taxon>
        <taxon>Magnoliopsida</taxon>
        <taxon>eudicotyledons</taxon>
        <taxon>Gunneridae</taxon>
        <taxon>Pentapetalae</taxon>
        <taxon>rosids</taxon>
        <taxon>malvids</taxon>
        <taxon>Brassicales</taxon>
        <taxon>Brassicaceae</taxon>
        <taxon>Brassiceae</taxon>
        <taxon>Brassica</taxon>
    </lineage>
</organism>
<dbReference type="AlphaFoldDB" id="A0A8S9H9R7"/>
<accession>A0A8S9H9R7</accession>
<gene>
    <name evidence="1" type="ORF">F2Q68_00016986</name>
</gene>
<evidence type="ECO:0000313" key="1">
    <source>
        <dbReference type="EMBL" id="KAF2555871.1"/>
    </source>
</evidence>
<name>A0A8S9H9R7_BRACR</name>
<proteinExistence type="predicted"/>
<reference evidence="1" key="1">
    <citation type="submission" date="2019-12" db="EMBL/GenBank/DDBJ databases">
        <title>Genome sequencing and annotation of Brassica cretica.</title>
        <authorList>
            <person name="Studholme D.J."/>
            <person name="Sarris P.F."/>
        </authorList>
    </citation>
    <scope>NUCLEOTIDE SEQUENCE</scope>
    <source>
        <strain evidence="1">PFS-001/15</strain>
        <tissue evidence="1">Leaf</tissue>
    </source>
</reference>
<dbReference type="Proteomes" id="UP000712281">
    <property type="component" value="Unassembled WGS sequence"/>
</dbReference>
<protein>
    <submittedName>
        <fullName evidence="1">Uncharacterized protein</fullName>
    </submittedName>
</protein>
<comment type="caution">
    <text evidence="1">The sequence shown here is derived from an EMBL/GenBank/DDBJ whole genome shotgun (WGS) entry which is preliminary data.</text>
</comment>